<organism evidence="2 3">
    <name type="scientific">Castilleja foliolosa</name>
    <dbReference type="NCBI Taxonomy" id="1961234"/>
    <lineage>
        <taxon>Eukaryota</taxon>
        <taxon>Viridiplantae</taxon>
        <taxon>Streptophyta</taxon>
        <taxon>Embryophyta</taxon>
        <taxon>Tracheophyta</taxon>
        <taxon>Spermatophyta</taxon>
        <taxon>Magnoliopsida</taxon>
        <taxon>eudicotyledons</taxon>
        <taxon>Gunneridae</taxon>
        <taxon>Pentapetalae</taxon>
        <taxon>asterids</taxon>
        <taxon>lamiids</taxon>
        <taxon>Lamiales</taxon>
        <taxon>Orobanchaceae</taxon>
        <taxon>Pedicularideae</taxon>
        <taxon>Castillejinae</taxon>
        <taxon>Castilleja</taxon>
    </lineage>
</organism>
<accession>A0ABD3CDP6</accession>
<gene>
    <name evidence="2" type="ORF">CASFOL_029015</name>
</gene>
<proteinExistence type="predicted"/>
<evidence type="ECO:0000313" key="2">
    <source>
        <dbReference type="EMBL" id="KAL3627652.1"/>
    </source>
</evidence>
<dbReference type="EMBL" id="JAVIJP010000039">
    <property type="protein sequence ID" value="KAL3627652.1"/>
    <property type="molecule type" value="Genomic_DNA"/>
</dbReference>
<name>A0ABD3CDP6_9LAMI</name>
<evidence type="ECO:0000256" key="1">
    <source>
        <dbReference type="SAM" id="Coils"/>
    </source>
</evidence>
<comment type="caution">
    <text evidence="2">The sequence shown here is derived from an EMBL/GenBank/DDBJ whole genome shotgun (WGS) entry which is preliminary data.</text>
</comment>
<keyword evidence="1" id="KW-0175">Coiled coil</keyword>
<keyword evidence="3" id="KW-1185">Reference proteome</keyword>
<feature type="coiled-coil region" evidence="1">
    <location>
        <begin position="85"/>
        <end position="133"/>
    </location>
</feature>
<protein>
    <submittedName>
        <fullName evidence="2">Uncharacterized protein</fullName>
    </submittedName>
</protein>
<evidence type="ECO:0000313" key="3">
    <source>
        <dbReference type="Proteomes" id="UP001632038"/>
    </source>
</evidence>
<reference evidence="3" key="1">
    <citation type="journal article" date="2024" name="IScience">
        <title>Strigolactones Initiate the Formation of Haustorium-like Structures in Castilleja.</title>
        <authorList>
            <person name="Buerger M."/>
            <person name="Peterson D."/>
            <person name="Chory J."/>
        </authorList>
    </citation>
    <scope>NUCLEOTIDE SEQUENCE [LARGE SCALE GENOMIC DNA]</scope>
</reference>
<dbReference type="Proteomes" id="UP001632038">
    <property type="component" value="Unassembled WGS sequence"/>
</dbReference>
<dbReference type="AlphaFoldDB" id="A0ABD3CDP6"/>
<sequence length="247" mass="29212">MVATDSMATRSSLELMLDKLQQLDDQPNDIIPPPLPARPVSRARLPRARMPLQLDDLQGKKLQESDAKFDHFHKGDCTLVQYSVLIDLQIRVLRTEAKVRETKEENDGLKMQIKEMDKKWEQYEEKMKSLEKKWQDELTNIQECLVAADKNRASDIRFGPSDSTPRHYLDFKSRQVDEREVVNVEDNNDHNENTLHPQDELRKLKVKFKAWKKDYKYKLRDTQSSLKKTRIPETVKCQKNWWGRISY</sequence>